<name>A0A7W9IKW0_9ACTN</name>
<dbReference type="GO" id="GO:0016020">
    <property type="term" value="C:membrane"/>
    <property type="evidence" value="ECO:0007669"/>
    <property type="project" value="InterPro"/>
</dbReference>
<dbReference type="Gene3D" id="2.60.40.10">
    <property type="entry name" value="Immunoglobulins"/>
    <property type="match status" value="1"/>
</dbReference>
<dbReference type="SUPFAM" id="SSF49313">
    <property type="entry name" value="Cadherin-like"/>
    <property type="match status" value="1"/>
</dbReference>
<sequence>MRKTTVAVALTGLALTLGVPLPGVAAASAAPALDVFDIFQRNVNNYGVQLVDWQGYLANPHIELTVRAPKIAGISYPLKVDLKAEGTSRLMFNLPSELTATGATKSFTLTGPADREIVRLAIHSTQGAGQDEQHTWTMQTTDAKGATKRQSMPIRVQQDEKTKLEPSVPIEFDYRYDTITRYFADPGTRRAAETAVRNWFAFFDLQPFDTVPTGDEVSHLPGDDWQNEVRTSNAKPYNGFYVFFRGIQTPYSTGYPAGNGRKHTRNGQPTPYHRSYSMILEYDEALMKLFTSPADDDWYKSDLSRFVDVQGLVMHEFGHAVAYHSWWEGMAKYMESKGRDDQEVIDYQGYPVPIDASGHIPGDEPYWDRLSGQSGGWHHVFPTRRWELTKLALLVAENAGWKLNRSLTPFLAPSIETASLRNATPGAAYSEQLRARGGVPFYDWQVTGGALPAGLTLDRFTGRITGTTTATGSHSFTVQLRDYDKRGTPLTKQFTITVG</sequence>
<evidence type="ECO:0000313" key="2">
    <source>
        <dbReference type="EMBL" id="MBB5822615.1"/>
    </source>
</evidence>
<dbReference type="AlphaFoldDB" id="A0A7W9IKW0"/>
<evidence type="ECO:0000313" key="3">
    <source>
        <dbReference type="Proteomes" id="UP000540685"/>
    </source>
</evidence>
<dbReference type="InterPro" id="IPR015919">
    <property type="entry name" value="Cadherin-like_sf"/>
</dbReference>
<reference evidence="2 3" key="1">
    <citation type="submission" date="2020-08" db="EMBL/GenBank/DDBJ databases">
        <title>Sequencing the genomes of 1000 actinobacteria strains.</title>
        <authorList>
            <person name="Klenk H.-P."/>
        </authorList>
    </citation>
    <scope>NUCLEOTIDE SEQUENCE [LARGE SCALE GENOMIC DNA]</scope>
    <source>
        <strain evidence="2 3">DSM 46887</strain>
    </source>
</reference>
<proteinExistence type="predicted"/>
<comment type="caution">
    <text evidence="2">The sequence shown here is derived from an EMBL/GenBank/DDBJ whole genome shotgun (WGS) entry which is preliminary data.</text>
</comment>
<keyword evidence="1" id="KW-0732">Signal</keyword>
<feature type="signal peptide" evidence="1">
    <location>
        <begin position="1"/>
        <end position="25"/>
    </location>
</feature>
<dbReference type="RefSeq" id="WP_184541440.1">
    <property type="nucleotide sequence ID" value="NZ_JACHMP010000001.1"/>
</dbReference>
<evidence type="ECO:0008006" key="4">
    <source>
        <dbReference type="Google" id="ProtNLM"/>
    </source>
</evidence>
<dbReference type="Proteomes" id="UP000540685">
    <property type="component" value="Unassembled WGS sequence"/>
</dbReference>
<organism evidence="2 3">
    <name type="scientific">Streptosporangium becharense</name>
    <dbReference type="NCBI Taxonomy" id="1816182"/>
    <lineage>
        <taxon>Bacteria</taxon>
        <taxon>Bacillati</taxon>
        <taxon>Actinomycetota</taxon>
        <taxon>Actinomycetes</taxon>
        <taxon>Streptosporangiales</taxon>
        <taxon>Streptosporangiaceae</taxon>
        <taxon>Streptosporangium</taxon>
    </lineage>
</organism>
<dbReference type="Pfam" id="PF05345">
    <property type="entry name" value="He_PIG"/>
    <property type="match status" value="1"/>
</dbReference>
<keyword evidence="3" id="KW-1185">Reference proteome</keyword>
<dbReference type="EMBL" id="JACHMP010000001">
    <property type="protein sequence ID" value="MBB5822615.1"/>
    <property type="molecule type" value="Genomic_DNA"/>
</dbReference>
<accession>A0A7W9IKW0</accession>
<dbReference type="GO" id="GO:0005509">
    <property type="term" value="F:calcium ion binding"/>
    <property type="evidence" value="ECO:0007669"/>
    <property type="project" value="InterPro"/>
</dbReference>
<gene>
    <name evidence="2" type="ORF">F4562_005677</name>
</gene>
<dbReference type="GO" id="GO:0005975">
    <property type="term" value="P:carbohydrate metabolic process"/>
    <property type="evidence" value="ECO:0007669"/>
    <property type="project" value="UniProtKB-ARBA"/>
</dbReference>
<protein>
    <recommendedName>
        <fullName evidence="4">Peptidase S8</fullName>
    </recommendedName>
</protein>
<dbReference type="InterPro" id="IPR013783">
    <property type="entry name" value="Ig-like_fold"/>
</dbReference>
<feature type="chain" id="PRO_5038622371" description="Peptidase S8" evidence="1">
    <location>
        <begin position="26"/>
        <end position="499"/>
    </location>
</feature>
<evidence type="ECO:0000256" key="1">
    <source>
        <dbReference type="SAM" id="SignalP"/>
    </source>
</evidence>